<dbReference type="InterPro" id="IPR043502">
    <property type="entry name" value="DNA/RNA_pol_sf"/>
</dbReference>
<dbReference type="Gene3D" id="3.10.10.10">
    <property type="entry name" value="HIV Type 1 Reverse Transcriptase, subunit A, domain 1"/>
    <property type="match status" value="1"/>
</dbReference>
<dbReference type="FunFam" id="3.30.70.270:FF:000020">
    <property type="entry name" value="Transposon Tf2-6 polyprotein-like Protein"/>
    <property type="match status" value="1"/>
</dbReference>
<dbReference type="SUPFAM" id="SSF53098">
    <property type="entry name" value="Ribonuclease H-like"/>
    <property type="match status" value="1"/>
</dbReference>
<dbReference type="Gene3D" id="3.30.420.10">
    <property type="entry name" value="Ribonuclease H-like superfamily/Ribonuclease H"/>
    <property type="match status" value="1"/>
</dbReference>
<evidence type="ECO:0000259" key="6">
    <source>
        <dbReference type="PROSITE" id="PS50994"/>
    </source>
</evidence>
<evidence type="ECO:0000256" key="2">
    <source>
        <dbReference type="ARBA" id="ARBA00012180"/>
    </source>
</evidence>
<dbReference type="EC" id="3.1.26.4" evidence="2"/>
<feature type="compositionally biased region" description="Basic and acidic residues" evidence="4">
    <location>
        <begin position="269"/>
        <end position="279"/>
    </location>
</feature>
<dbReference type="Proteomes" id="UP000005207">
    <property type="component" value="Linkage group LG11"/>
</dbReference>
<dbReference type="Ensembl" id="ENSONIT00000085718.1">
    <property type="protein sequence ID" value="ENSONIP00000047903.1"/>
    <property type="gene ID" value="ENSONIG00000031928.1"/>
</dbReference>
<feature type="region of interest" description="Disordered" evidence="4">
    <location>
        <begin position="1344"/>
        <end position="1409"/>
    </location>
</feature>
<dbReference type="OMA" id="YHFTIKY"/>
<evidence type="ECO:0000256" key="1">
    <source>
        <dbReference type="ARBA" id="ARBA00010879"/>
    </source>
</evidence>
<accession>A0A669CN91</accession>
<protein>
    <recommendedName>
        <fullName evidence="3">Gypsy retrotransposon integrase-like protein 1</fullName>
        <ecNumber evidence="2">3.1.26.4</ecNumber>
    </recommendedName>
</protein>
<evidence type="ECO:0000313" key="7">
    <source>
        <dbReference type="Ensembl" id="ENSONIP00000047903.1"/>
    </source>
</evidence>
<dbReference type="PANTHER" id="PTHR37984">
    <property type="entry name" value="PROTEIN CBG26694"/>
    <property type="match status" value="1"/>
</dbReference>
<dbReference type="Gene3D" id="1.10.340.70">
    <property type="match status" value="1"/>
</dbReference>
<evidence type="ECO:0000313" key="8">
    <source>
        <dbReference type="Proteomes" id="UP000005207"/>
    </source>
</evidence>
<dbReference type="PROSITE" id="PS50994">
    <property type="entry name" value="INTEGRASE"/>
    <property type="match status" value="1"/>
</dbReference>
<organism evidence="7 8">
    <name type="scientific">Oreochromis niloticus</name>
    <name type="common">Nile tilapia</name>
    <name type="synonym">Tilapia nilotica</name>
    <dbReference type="NCBI Taxonomy" id="8128"/>
    <lineage>
        <taxon>Eukaryota</taxon>
        <taxon>Metazoa</taxon>
        <taxon>Chordata</taxon>
        <taxon>Craniata</taxon>
        <taxon>Vertebrata</taxon>
        <taxon>Euteleostomi</taxon>
        <taxon>Actinopterygii</taxon>
        <taxon>Neopterygii</taxon>
        <taxon>Teleostei</taxon>
        <taxon>Neoteleostei</taxon>
        <taxon>Acanthomorphata</taxon>
        <taxon>Ovalentaria</taxon>
        <taxon>Cichlomorphae</taxon>
        <taxon>Cichliformes</taxon>
        <taxon>Cichlidae</taxon>
        <taxon>African cichlids</taxon>
        <taxon>Pseudocrenilabrinae</taxon>
        <taxon>Oreochromini</taxon>
        <taxon>Oreochromis</taxon>
    </lineage>
</organism>
<feature type="compositionally biased region" description="Polar residues" evidence="4">
    <location>
        <begin position="1389"/>
        <end position="1405"/>
    </location>
</feature>
<dbReference type="InterPro" id="IPR012337">
    <property type="entry name" value="RNaseH-like_sf"/>
</dbReference>
<name>A0A669CN91_ORENI</name>
<dbReference type="GeneTree" id="ENSGT01100000263500"/>
<dbReference type="InterPro" id="IPR036397">
    <property type="entry name" value="RNaseH_sf"/>
</dbReference>
<feature type="domain" description="Integrase catalytic" evidence="6">
    <location>
        <begin position="997"/>
        <end position="1154"/>
    </location>
</feature>
<proteinExistence type="inferred from homology"/>
<dbReference type="InterPro" id="IPR050951">
    <property type="entry name" value="Retrovirus_Pol_polyprotein"/>
</dbReference>
<dbReference type="InterPro" id="IPR041588">
    <property type="entry name" value="Integrase_H2C2"/>
</dbReference>
<dbReference type="SUPFAM" id="SSF56672">
    <property type="entry name" value="DNA/RNA polymerases"/>
    <property type="match status" value="1"/>
</dbReference>
<dbReference type="InterPro" id="IPR000477">
    <property type="entry name" value="RT_dom"/>
</dbReference>
<dbReference type="FunFam" id="1.10.340.70:FF:000001">
    <property type="entry name" value="Retrovirus-related Pol polyprotein from transposon gypsy-like Protein"/>
    <property type="match status" value="1"/>
</dbReference>
<dbReference type="InterPro" id="IPR001584">
    <property type="entry name" value="Integrase_cat-core"/>
</dbReference>
<dbReference type="Gene3D" id="3.30.70.270">
    <property type="match status" value="2"/>
</dbReference>
<dbReference type="GO" id="GO:0004523">
    <property type="term" value="F:RNA-DNA hybrid ribonuclease activity"/>
    <property type="evidence" value="ECO:0007669"/>
    <property type="project" value="UniProtKB-EC"/>
</dbReference>
<dbReference type="PROSITE" id="PS50878">
    <property type="entry name" value="RT_POL"/>
    <property type="match status" value="1"/>
</dbReference>
<reference evidence="7" key="2">
    <citation type="submission" date="2025-08" db="UniProtKB">
        <authorList>
            <consortium name="Ensembl"/>
        </authorList>
    </citation>
    <scope>IDENTIFICATION</scope>
</reference>
<evidence type="ECO:0000256" key="3">
    <source>
        <dbReference type="ARBA" id="ARBA00039658"/>
    </source>
</evidence>
<dbReference type="FunFam" id="3.30.420.10:FF:000269">
    <property type="entry name" value="Uncharacterized protein"/>
    <property type="match status" value="1"/>
</dbReference>
<reference evidence="7" key="3">
    <citation type="submission" date="2025-09" db="UniProtKB">
        <authorList>
            <consortium name="Ensembl"/>
        </authorList>
    </citation>
    <scope>IDENTIFICATION</scope>
</reference>
<feature type="domain" description="Reverse transcriptase" evidence="5">
    <location>
        <begin position="356"/>
        <end position="535"/>
    </location>
</feature>
<evidence type="ECO:0000256" key="4">
    <source>
        <dbReference type="SAM" id="MobiDB-lite"/>
    </source>
</evidence>
<comment type="similarity">
    <text evidence="1">Belongs to the beta type-B retroviral polymerase family. HERV class-II K(HML-2) pol subfamily.</text>
</comment>
<dbReference type="CDD" id="cd01647">
    <property type="entry name" value="RT_LTR"/>
    <property type="match status" value="1"/>
</dbReference>
<dbReference type="Pfam" id="PF00078">
    <property type="entry name" value="RVT_1"/>
    <property type="match status" value="1"/>
</dbReference>
<keyword evidence="8" id="KW-1185">Reference proteome</keyword>
<feature type="compositionally biased region" description="Polar residues" evidence="4">
    <location>
        <begin position="1447"/>
        <end position="1457"/>
    </location>
</feature>
<dbReference type="FunFam" id="3.10.10.10:FF:000004">
    <property type="entry name" value="Uncharacterized protein"/>
    <property type="match status" value="1"/>
</dbReference>
<feature type="region of interest" description="Disordered" evidence="4">
    <location>
        <begin position="1288"/>
        <end position="1330"/>
    </location>
</feature>
<reference evidence="8" key="1">
    <citation type="submission" date="2012-01" db="EMBL/GenBank/DDBJ databases">
        <title>The Genome Sequence of Oreochromis niloticus (Nile Tilapia).</title>
        <authorList>
            <consortium name="Broad Institute Genome Assembly Team"/>
            <consortium name="Broad Institute Sequencing Platform"/>
            <person name="Di Palma F."/>
            <person name="Johnson J."/>
            <person name="Lander E.S."/>
            <person name="Lindblad-Toh K."/>
        </authorList>
    </citation>
    <scope>NUCLEOTIDE SEQUENCE [LARGE SCALE GENOMIC DNA]</scope>
</reference>
<feature type="region of interest" description="Disordered" evidence="4">
    <location>
        <begin position="1445"/>
        <end position="1468"/>
    </location>
</feature>
<evidence type="ECO:0000259" key="5">
    <source>
        <dbReference type="PROSITE" id="PS50878"/>
    </source>
</evidence>
<dbReference type="GO" id="GO:0003676">
    <property type="term" value="F:nucleic acid binding"/>
    <property type="evidence" value="ECO:0007669"/>
    <property type="project" value="InterPro"/>
</dbReference>
<dbReference type="Pfam" id="PF00665">
    <property type="entry name" value="rve"/>
    <property type="match status" value="1"/>
</dbReference>
<feature type="region of interest" description="Disordered" evidence="4">
    <location>
        <begin position="266"/>
        <end position="285"/>
    </location>
</feature>
<dbReference type="InterPro" id="IPR041577">
    <property type="entry name" value="RT_RNaseH_2"/>
</dbReference>
<dbReference type="InterPro" id="IPR043128">
    <property type="entry name" value="Rev_trsase/Diguanyl_cyclase"/>
</dbReference>
<dbReference type="GO" id="GO:0015074">
    <property type="term" value="P:DNA integration"/>
    <property type="evidence" value="ECO:0007669"/>
    <property type="project" value="InterPro"/>
</dbReference>
<sequence length="1512" mass="171076">MTETSRCTERSIPAGLVGPRCAASVFFEGVQCESIMDTGSQVTTVSECFHKNHLSHLPIHPIHALLEIEGAGGQQVPYLGYIEARVTFPLSVPGREEELVVLALVVPECQFNSRTPLLIGTNVLLRLYEQVLERDGPEVVCKLFSRDFAVIFQHIAQIHDLNNHAHPVRLHGGNPITIPAKQKCCITGDVRLKKNSQTTFVLEPNEDHRLPGGVFLEAALMDIPFKSSCKVPVILRNLSDHDVTLQPKCIIAQICAAQQVTPLGPVQGDSHHNKPDSDNLKFNLDDSPISEQWKDRIITKLRSIPEVFAVDDLSYGHTTAVKHHIRLHDETPFKERPRPIHPSDREAVKQHLKELLDAGIIKESQSPFASPVVLVRKKNGSIRLCIDYRKLNARTIRDAYALPNIEETFAALSGAKWFSVMDLKSGYYQVEMAEEDKPKTAFTCPLGFFEFNRMPQGVTNAPSTFQRLMERCVGDLHLNEVLVFLDDLIVFSDTLEEHEARLMKVLNRLKDFGLKLSPEKCHFFKASVKYLGHVVDARGVHTDPDKISALREWPRPSNRKELKCFLGFAGYYRRFVEGYSQIAKPLNSLTAGYCPPKKRGKVYKRERFTPLVSPNAPLGEEWTSECENAFRTLIKKLTSAPILAFANPQLPYVVHTDACRDGLGAALYQEQEGKLRVVAYASRGLSKSERNYPTHKLEFLALKWAVCEKFSDFLYGSSFTVLTDNNPLTYVLTSAKLDAAGHRWLAALSTYQFTIKYRAGQANRDADGLSRRPQGPPLEDEAFTKERERIEDMKKRFMEAGDDMDHEVFSALCQRHLVMVKDERHPHSEQPVIAESLVVDPSIVPDVFGEDTLPSMDNSDWCNAQNNDPSLSRVITFVRRAVKPSFRETNLEHSDVKLLLREWKKLELRDGVLYRKWSERGELVYQLVLPEQFRERALQGVHDDVGHLGSERALQLARARFYWPRMARDIEEKCKKCERCFRRKAVPQRAAPLENISATYPLELLCMDYLSLEPDDRDTRNILVITDHFTKFAVAVPTRDQKARTVAKALWKNFIVHYGFPSRLLSDQGRDFESKTIRELCTLIGADKVRTTPYHPRGNPVERFNRTLLGMLGTLEERDKYHWRDFVKPLVHAYNCTRNSTTGYSPYELMFGRQPRLPIDLVLGIQPDMASHKTHSEYVKGLRQRLQESYSLAAKNAKKMGEKNKARFDREVRAAELLEGDRVLVRNVNIRGKHKLADRWEQKIHVVVRRISNSPVYVVKPETGEGPHRTLHRDLLLPCGFLPVTKIKEQSSSTDASRKMRLRGKTTKGAQGDTDCQEDESYSDEDELYPNTWVPEIITKSPFLQREGGLNEPQPVSRELNPDTPSFVPQSSAHLPERPTHELQPGTPLVSSENSGSVTHPTSHCRTPDHIVIDIPEPDMTQISPVGENTDLITTDPVIADSDHVVSESQESENISVRRSAREKRPPQKLTYDELGEPLTLAISSFFQALGAAISHVSVPVGAGMHAGTHAV</sequence>
<dbReference type="CDD" id="cd09274">
    <property type="entry name" value="RNase_HI_RT_Ty3"/>
    <property type="match status" value="1"/>
</dbReference>
<dbReference type="PANTHER" id="PTHR37984:SF15">
    <property type="entry name" value="INTEGRASE CATALYTIC DOMAIN-CONTAINING PROTEIN"/>
    <property type="match status" value="1"/>
</dbReference>
<dbReference type="InParanoid" id="A0A669CN91"/>
<feature type="compositionally biased region" description="Polar residues" evidence="4">
    <location>
        <begin position="1363"/>
        <end position="1373"/>
    </location>
</feature>
<dbReference type="Pfam" id="PF17919">
    <property type="entry name" value="RT_RNaseH_2"/>
    <property type="match status" value="1"/>
</dbReference>
<dbReference type="Pfam" id="PF17921">
    <property type="entry name" value="Integrase_H2C2"/>
    <property type="match status" value="1"/>
</dbReference>
<feature type="compositionally biased region" description="Acidic residues" evidence="4">
    <location>
        <begin position="1315"/>
        <end position="1328"/>
    </location>
</feature>